<dbReference type="Proteomes" id="UP000291117">
    <property type="component" value="Unassembled WGS sequence"/>
</dbReference>
<dbReference type="Gene3D" id="1.10.1740.10">
    <property type="match status" value="1"/>
</dbReference>
<evidence type="ECO:0000256" key="3">
    <source>
        <dbReference type="ARBA" id="ARBA00023082"/>
    </source>
</evidence>
<protein>
    <submittedName>
        <fullName evidence="7">Sigma-70 family RNA polymerase sigma factor</fullName>
    </submittedName>
</protein>
<dbReference type="PANTHER" id="PTHR43133:SF46">
    <property type="entry name" value="RNA POLYMERASE SIGMA-70 FACTOR ECF SUBFAMILY"/>
    <property type="match status" value="1"/>
</dbReference>
<evidence type="ECO:0000313" key="8">
    <source>
        <dbReference type="Proteomes" id="UP000291117"/>
    </source>
</evidence>
<dbReference type="CDD" id="cd06171">
    <property type="entry name" value="Sigma70_r4"/>
    <property type="match status" value="1"/>
</dbReference>
<dbReference type="NCBIfam" id="TIGR02937">
    <property type="entry name" value="sigma70-ECF"/>
    <property type="match status" value="1"/>
</dbReference>
<keyword evidence="2" id="KW-0805">Transcription regulation</keyword>
<feature type="domain" description="RNA polymerase sigma-70 region 2" evidence="5">
    <location>
        <begin position="25"/>
        <end position="89"/>
    </location>
</feature>
<dbReference type="InterPro" id="IPR014284">
    <property type="entry name" value="RNA_pol_sigma-70_dom"/>
</dbReference>
<dbReference type="InterPro" id="IPR013324">
    <property type="entry name" value="RNA_pol_sigma_r3/r4-like"/>
</dbReference>
<evidence type="ECO:0000256" key="2">
    <source>
        <dbReference type="ARBA" id="ARBA00023015"/>
    </source>
</evidence>
<dbReference type="Gene3D" id="1.10.10.10">
    <property type="entry name" value="Winged helix-like DNA-binding domain superfamily/Winged helix DNA-binding domain"/>
    <property type="match status" value="1"/>
</dbReference>
<dbReference type="SUPFAM" id="SSF88946">
    <property type="entry name" value="Sigma2 domain of RNA polymerase sigma factors"/>
    <property type="match status" value="1"/>
</dbReference>
<dbReference type="EMBL" id="SJSM01000001">
    <property type="protein sequence ID" value="TCC99135.1"/>
    <property type="molecule type" value="Genomic_DNA"/>
</dbReference>
<evidence type="ECO:0000256" key="4">
    <source>
        <dbReference type="ARBA" id="ARBA00023163"/>
    </source>
</evidence>
<dbReference type="InterPro" id="IPR007627">
    <property type="entry name" value="RNA_pol_sigma70_r2"/>
</dbReference>
<name>A0A4R0NFH2_9SPHI</name>
<evidence type="ECO:0000259" key="5">
    <source>
        <dbReference type="Pfam" id="PF04542"/>
    </source>
</evidence>
<evidence type="ECO:0000256" key="1">
    <source>
        <dbReference type="ARBA" id="ARBA00010641"/>
    </source>
</evidence>
<gene>
    <name evidence="7" type="ORF">EZ444_00165</name>
</gene>
<comment type="caution">
    <text evidence="7">The sequence shown here is derived from an EMBL/GenBank/DDBJ whole genome shotgun (WGS) entry which is preliminary data.</text>
</comment>
<dbReference type="Pfam" id="PF04542">
    <property type="entry name" value="Sigma70_r2"/>
    <property type="match status" value="1"/>
</dbReference>
<dbReference type="Pfam" id="PF08281">
    <property type="entry name" value="Sigma70_r4_2"/>
    <property type="match status" value="1"/>
</dbReference>
<evidence type="ECO:0000259" key="6">
    <source>
        <dbReference type="Pfam" id="PF08281"/>
    </source>
</evidence>
<dbReference type="SUPFAM" id="SSF88659">
    <property type="entry name" value="Sigma3 and sigma4 domains of RNA polymerase sigma factors"/>
    <property type="match status" value="1"/>
</dbReference>
<dbReference type="GO" id="GO:0003677">
    <property type="term" value="F:DNA binding"/>
    <property type="evidence" value="ECO:0007669"/>
    <property type="project" value="InterPro"/>
</dbReference>
<dbReference type="GO" id="GO:0016987">
    <property type="term" value="F:sigma factor activity"/>
    <property type="evidence" value="ECO:0007669"/>
    <property type="project" value="UniProtKB-KW"/>
</dbReference>
<keyword evidence="4" id="KW-0804">Transcription</keyword>
<feature type="domain" description="RNA polymerase sigma factor 70 region 4 type 2" evidence="6">
    <location>
        <begin position="129"/>
        <end position="178"/>
    </location>
</feature>
<dbReference type="InterPro" id="IPR036388">
    <property type="entry name" value="WH-like_DNA-bd_sf"/>
</dbReference>
<dbReference type="AlphaFoldDB" id="A0A4R0NFH2"/>
<dbReference type="InterPro" id="IPR013249">
    <property type="entry name" value="RNA_pol_sigma70_r4_t2"/>
</dbReference>
<dbReference type="PANTHER" id="PTHR43133">
    <property type="entry name" value="RNA POLYMERASE ECF-TYPE SIGMA FACTO"/>
    <property type="match status" value="1"/>
</dbReference>
<evidence type="ECO:0000313" key="7">
    <source>
        <dbReference type="EMBL" id="TCC99135.1"/>
    </source>
</evidence>
<dbReference type="OrthoDB" id="654988at2"/>
<accession>A0A4R0NFH2</accession>
<proteinExistence type="inferred from homology"/>
<dbReference type="InterPro" id="IPR039425">
    <property type="entry name" value="RNA_pol_sigma-70-like"/>
</dbReference>
<dbReference type="GO" id="GO:0006352">
    <property type="term" value="P:DNA-templated transcription initiation"/>
    <property type="evidence" value="ECO:0007669"/>
    <property type="project" value="InterPro"/>
</dbReference>
<dbReference type="InterPro" id="IPR013325">
    <property type="entry name" value="RNA_pol_sigma_r2"/>
</dbReference>
<keyword evidence="8" id="KW-1185">Reference proteome</keyword>
<reference evidence="7 8" key="1">
    <citation type="submission" date="2019-02" db="EMBL/GenBank/DDBJ databases">
        <title>Pedobacter sp. RP-3-8 sp. nov., isolated from Arctic soil.</title>
        <authorList>
            <person name="Dahal R.H."/>
        </authorList>
    </citation>
    <scope>NUCLEOTIDE SEQUENCE [LARGE SCALE GENOMIC DNA]</scope>
    <source>
        <strain evidence="7 8">RP-3-8</strain>
    </source>
</reference>
<comment type="similarity">
    <text evidence="1">Belongs to the sigma-70 factor family. ECF subfamily.</text>
</comment>
<sequence length="202" mass="23291">MEKRNDHELVEQISKSDYKAFDELYFRHWNHLLKIAIKKIGDEDDALDVVQELFTEFWDRRGKFTIEKSVGTYLVSSLYYKIFMLFRKKGIEEKHIKNYTSFIDGVESSLPYEFAEAGAAHTEMISVVAATIDQMPEKMRAIFDLKHKQSLKIPEIAQTLGISPQTVKNQLSNAMTKLRTATQGQVPGVGTYMFLLWLSNLS</sequence>
<keyword evidence="3" id="KW-0731">Sigma factor</keyword>
<dbReference type="RefSeq" id="WP_131606046.1">
    <property type="nucleotide sequence ID" value="NZ_SJSM01000001.1"/>
</dbReference>
<organism evidence="7 8">
    <name type="scientific">Pedobacter hiemivivus</name>
    <dbReference type="NCBI Taxonomy" id="2530454"/>
    <lineage>
        <taxon>Bacteria</taxon>
        <taxon>Pseudomonadati</taxon>
        <taxon>Bacteroidota</taxon>
        <taxon>Sphingobacteriia</taxon>
        <taxon>Sphingobacteriales</taxon>
        <taxon>Sphingobacteriaceae</taxon>
        <taxon>Pedobacter</taxon>
    </lineage>
</organism>